<comment type="caution">
    <text evidence="2">The sequence shown here is derived from an EMBL/GenBank/DDBJ whole genome shotgun (WGS) entry which is preliminary data.</text>
</comment>
<dbReference type="AlphaFoldDB" id="A0A7X6MWS1"/>
<evidence type="ECO:0000313" key="2">
    <source>
        <dbReference type="EMBL" id="NKZ19800.1"/>
    </source>
</evidence>
<evidence type="ECO:0000259" key="1">
    <source>
        <dbReference type="Pfam" id="PF12680"/>
    </source>
</evidence>
<gene>
    <name evidence="2" type="ORF">HF992_02885</name>
</gene>
<dbReference type="EMBL" id="JAAXPR010000003">
    <property type="protein sequence ID" value="NKZ19800.1"/>
    <property type="molecule type" value="Genomic_DNA"/>
</dbReference>
<dbReference type="Gene3D" id="3.10.450.50">
    <property type="match status" value="1"/>
</dbReference>
<sequence>MSQETLAVFHKYNDALRKGDFPAVFATMADDIIWHQPGQHSTSGTVVGKEKLGQHLAQFSVVTNGTFKVLVNWVSDNRNLVAANVTFLGEKDGQKLDMNGIDLFRIEDGLIREVWLFSSQQDLEDAFWG</sequence>
<dbReference type="SUPFAM" id="SSF54427">
    <property type="entry name" value="NTF2-like"/>
    <property type="match status" value="1"/>
</dbReference>
<dbReference type="InterPro" id="IPR032710">
    <property type="entry name" value="NTF2-like_dom_sf"/>
</dbReference>
<dbReference type="InterPro" id="IPR037401">
    <property type="entry name" value="SnoaL-like"/>
</dbReference>
<proteinExistence type="predicted"/>
<dbReference type="RefSeq" id="WP_168548553.1">
    <property type="nucleotide sequence ID" value="NZ_JAAXPR010000003.1"/>
</dbReference>
<dbReference type="Pfam" id="PF12680">
    <property type="entry name" value="SnoaL_2"/>
    <property type="match status" value="1"/>
</dbReference>
<accession>A0A7X6MWS1</accession>
<name>A0A7X6MWS1_9STRE</name>
<reference evidence="2 3" key="1">
    <citation type="submission" date="2020-04" db="EMBL/GenBank/DDBJ databases">
        <title>MicrobeNet Type strains.</title>
        <authorList>
            <person name="Nicholson A.C."/>
        </authorList>
    </citation>
    <scope>NUCLEOTIDE SEQUENCE [LARGE SCALE GENOMIC DNA]</scope>
    <source>
        <strain evidence="2 3">CCUG 69612</strain>
    </source>
</reference>
<organism evidence="2 3">
    <name type="scientific">Streptococcus ovuberis</name>
    <dbReference type="NCBI Taxonomy" id="1936207"/>
    <lineage>
        <taxon>Bacteria</taxon>
        <taxon>Bacillati</taxon>
        <taxon>Bacillota</taxon>
        <taxon>Bacilli</taxon>
        <taxon>Lactobacillales</taxon>
        <taxon>Streptococcaceae</taxon>
        <taxon>Streptococcus</taxon>
    </lineage>
</organism>
<dbReference type="Proteomes" id="UP000522720">
    <property type="component" value="Unassembled WGS sequence"/>
</dbReference>
<protein>
    <submittedName>
        <fullName evidence="2">Nuclear transport factor 2 family protein</fullName>
    </submittedName>
</protein>
<evidence type="ECO:0000313" key="3">
    <source>
        <dbReference type="Proteomes" id="UP000522720"/>
    </source>
</evidence>
<feature type="domain" description="SnoaL-like" evidence="1">
    <location>
        <begin position="10"/>
        <end position="113"/>
    </location>
</feature>
<keyword evidence="3" id="KW-1185">Reference proteome</keyword>